<reference evidence="2" key="1">
    <citation type="submission" date="2014-12" db="EMBL/GenBank/DDBJ databases">
        <title>Insight into the proteome of Arion vulgaris.</title>
        <authorList>
            <person name="Aradska J."/>
            <person name="Bulat T."/>
            <person name="Smidak R."/>
            <person name="Sarate P."/>
            <person name="Gangsoo J."/>
            <person name="Sialana F."/>
            <person name="Bilban M."/>
            <person name="Lubec G."/>
        </authorList>
    </citation>
    <scope>NUCLEOTIDE SEQUENCE</scope>
    <source>
        <tissue evidence="2">Skin</tissue>
    </source>
</reference>
<dbReference type="Gene3D" id="3.80.10.10">
    <property type="entry name" value="Ribonuclease Inhibitor"/>
    <property type="match status" value="1"/>
</dbReference>
<feature type="non-terminal residue" evidence="2">
    <location>
        <position position="137"/>
    </location>
</feature>
<evidence type="ECO:0000256" key="1">
    <source>
        <dbReference type="SAM" id="MobiDB-lite"/>
    </source>
</evidence>
<accession>A0A0B6ZEL7</accession>
<dbReference type="AlphaFoldDB" id="A0A0B6ZEL7"/>
<dbReference type="GO" id="GO:0044782">
    <property type="term" value="P:cilium organization"/>
    <property type="evidence" value="ECO:0007669"/>
    <property type="project" value="TreeGrafter"/>
</dbReference>
<dbReference type="InterPro" id="IPR032675">
    <property type="entry name" value="LRR_dom_sf"/>
</dbReference>
<dbReference type="Pfam" id="PF13516">
    <property type="entry name" value="LRR_6"/>
    <property type="match status" value="2"/>
</dbReference>
<dbReference type="GO" id="GO:0036064">
    <property type="term" value="C:ciliary basal body"/>
    <property type="evidence" value="ECO:0007669"/>
    <property type="project" value="TreeGrafter"/>
</dbReference>
<dbReference type="PANTHER" id="PTHR24110">
    <property type="entry name" value="CENTROSOMAL PROTEIN OF 78 KDA"/>
    <property type="match status" value="1"/>
</dbReference>
<gene>
    <name evidence="2" type="primary">ORF60731</name>
</gene>
<sequence length="137" mass="15465">TLKDDLWLKALDLQACGIGTLGAKSFMEVLKYNTTLMILDLRRNPLIERDTLHSVMEQLMLNSDGDDEQQYKWMSADESEEHAAVKQTSKTRRRATKVLNASIGKKTTIKVTPTNSRRKSRASGILTRKFEVQPSPG</sequence>
<evidence type="ECO:0000313" key="2">
    <source>
        <dbReference type="EMBL" id="CEK66943.1"/>
    </source>
</evidence>
<protein>
    <submittedName>
        <fullName evidence="2">Uncharacterized protein</fullName>
    </submittedName>
</protein>
<dbReference type="GO" id="GO:0005813">
    <property type="term" value="C:centrosome"/>
    <property type="evidence" value="ECO:0007669"/>
    <property type="project" value="TreeGrafter"/>
</dbReference>
<name>A0A0B6ZEL7_9EUPU</name>
<dbReference type="PANTHER" id="PTHR24110:SF3">
    <property type="entry name" value="CENTROSOMAL PROTEIN OF 78 KDA"/>
    <property type="match status" value="1"/>
</dbReference>
<dbReference type="SUPFAM" id="SSF52047">
    <property type="entry name" value="RNI-like"/>
    <property type="match status" value="1"/>
</dbReference>
<dbReference type="InterPro" id="IPR001611">
    <property type="entry name" value="Leu-rich_rpt"/>
</dbReference>
<feature type="non-terminal residue" evidence="2">
    <location>
        <position position="1"/>
    </location>
</feature>
<dbReference type="EMBL" id="HACG01020078">
    <property type="protein sequence ID" value="CEK66943.1"/>
    <property type="molecule type" value="Transcribed_RNA"/>
</dbReference>
<proteinExistence type="predicted"/>
<organism evidence="2">
    <name type="scientific">Arion vulgaris</name>
    <dbReference type="NCBI Taxonomy" id="1028688"/>
    <lineage>
        <taxon>Eukaryota</taxon>
        <taxon>Metazoa</taxon>
        <taxon>Spiralia</taxon>
        <taxon>Lophotrochozoa</taxon>
        <taxon>Mollusca</taxon>
        <taxon>Gastropoda</taxon>
        <taxon>Heterobranchia</taxon>
        <taxon>Euthyneura</taxon>
        <taxon>Panpulmonata</taxon>
        <taxon>Eupulmonata</taxon>
        <taxon>Stylommatophora</taxon>
        <taxon>Helicina</taxon>
        <taxon>Arionoidea</taxon>
        <taxon>Arionidae</taxon>
        <taxon>Arion</taxon>
    </lineage>
</organism>
<feature type="region of interest" description="Disordered" evidence="1">
    <location>
        <begin position="112"/>
        <end position="137"/>
    </location>
</feature>